<dbReference type="AlphaFoldDB" id="A0AAD3RGQ0"/>
<protein>
    <submittedName>
        <fullName evidence="1">Trace amine-associated receptor 9-like protein</fullName>
    </submittedName>
</protein>
<dbReference type="Gene3D" id="1.20.1070.10">
    <property type="entry name" value="Rhodopsin 7-helix transmembrane proteins"/>
    <property type="match status" value="1"/>
</dbReference>
<dbReference type="Proteomes" id="UP001279410">
    <property type="component" value="Unassembled WGS sequence"/>
</dbReference>
<sequence length="74" mass="8453">MHSCFPMEGLDFIMGSDIIGAENSWISASQIWLLYFNSCLNPVIYAFYPWFRKVVKHIVTLQILQPGSSEANIL</sequence>
<keyword evidence="2" id="KW-1185">Reference proteome</keyword>
<comment type="caution">
    <text evidence="1">The sequence shown here is derived from an EMBL/GenBank/DDBJ whole genome shotgun (WGS) entry which is preliminary data.</text>
</comment>
<organism evidence="1 2">
    <name type="scientific">Lates japonicus</name>
    <name type="common">Japanese lates</name>
    <dbReference type="NCBI Taxonomy" id="270547"/>
    <lineage>
        <taxon>Eukaryota</taxon>
        <taxon>Metazoa</taxon>
        <taxon>Chordata</taxon>
        <taxon>Craniata</taxon>
        <taxon>Vertebrata</taxon>
        <taxon>Euteleostomi</taxon>
        <taxon>Actinopterygii</taxon>
        <taxon>Neopterygii</taxon>
        <taxon>Teleostei</taxon>
        <taxon>Neoteleostei</taxon>
        <taxon>Acanthomorphata</taxon>
        <taxon>Carangaria</taxon>
        <taxon>Carangaria incertae sedis</taxon>
        <taxon>Centropomidae</taxon>
        <taxon>Lates</taxon>
    </lineage>
</organism>
<dbReference type="EMBL" id="BRZM01000131">
    <property type="protein sequence ID" value="GLD68298.1"/>
    <property type="molecule type" value="Genomic_DNA"/>
</dbReference>
<name>A0AAD3RGQ0_LATJO</name>
<gene>
    <name evidence="1" type="ORF">AKAME5_001961000</name>
</gene>
<dbReference type="SUPFAM" id="SSF81321">
    <property type="entry name" value="Family A G protein-coupled receptor-like"/>
    <property type="match status" value="1"/>
</dbReference>
<accession>A0AAD3RGQ0</accession>
<evidence type="ECO:0000313" key="2">
    <source>
        <dbReference type="Proteomes" id="UP001279410"/>
    </source>
</evidence>
<keyword evidence="1" id="KW-0675">Receptor</keyword>
<evidence type="ECO:0000313" key="1">
    <source>
        <dbReference type="EMBL" id="GLD68298.1"/>
    </source>
</evidence>
<proteinExistence type="predicted"/>
<reference evidence="1" key="1">
    <citation type="submission" date="2022-08" db="EMBL/GenBank/DDBJ databases">
        <title>Genome sequencing of akame (Lates japonicus).</title>
        <authorList>
            <person name="Hashiguchi Y."/>
            <person name="Takahashi H."/>
        </authorList>
    </citation>
    <scope>NUCLEOTIDE SEQUENCE</scope>
    <source>
        <strain evidence="1">Kochi</strain>
    </source>
</reference>